<dbReference type="InterPro" id="IPR000798">
    <property type="entry name" value="Ez/rad/moesin-like"/>
</dbReference>
<dbReference type="AlphaFoldDB" id="A0A085NRQ9"/>
<feature type="domain" description="FERM" evidence="5">
    <location>
        <begin position="23"/>
        <end position="319"/>
    </location>
</feature>
<dbReference type="InterPro" id="IPR014352">
    <property type="entry name" value="FERM/acyl-CoA-bd_prot_sf"/>
</dbReference>
<dbReference type="SMART" id="SM01196">
    <property type="entry name" value="FERM_C"/>
    <property type="match status" value="1"/>
</dbReference>
<organism evidence="6">
    <name type="scientific">Trichuris suis</name>
    <name type="common">pig whipworm</name>
    <dbReference type="NCBI Taxonomy" id="68888"/>
    <lineage>
        <taxon>Eukaryota</taxon>
        <taxon>Metazoa</taxon>
        <taxon>Ecdysozoa</taxon>
        <taxon>Nematoda</taxon>
        <taxon>Enoplea</taxon>
        <taxon>Dorylaimia</taxon>
        <taxon>Trichinellida</taxon>
        <taxon>Trichuridae</taxon>
        <taxon>Trichuris</taxon>
    </lineage>
</organism>
<dbReference type="InterPro" id="IPR019747">
    <property type="entry name" value="FERM_CS"/>
</dbReference>
<dbReference type="FunFam" id="1.20.80.10:FF:000006">
    <property type="entry name" value="FERM domain-containing protein 5 isoform X1"/>
    <property type="match status" value="1"/>
</dbReference>
<dbReference type="Gene3D" id="1.20.80.10">
    <property type="match status" value="1"/>
</dbReference>
<name>A0A085NRQ9_9BILA</name>
<keyword evidence="4" id="KW-1133">Transmembrane helix</keyword>
<dbReference type="SUPFAM" id="SSF47031">
    <property type="entry name" value="Second domain of FERM"/>
    <property type="match status" value="1"/>
</dbReference>
<dbReference type="PRINTS" id="PR00935">
    <property type="entry name" value="BAND41"/>
</dbReference>
<proteinExistence type="predicted"/>
<dbReference type="SMART" id="SM00295">
    <property type="entry name" value="B41"/>
    <property type="match status" value="1"/>
</dbReference>
<dbReference type="GO" id="GO:0005856">
    <property type="term" value="C:cytoskeleton"/>
    <property type="evidence" value="ECO:0007669"/>
    <property type="project" value="TreeGrafter"/>
</dbReference>
<dbReference type="InterPro" id="IPR011993">
    <property type="entry name" value="PH-like_dom_sf"/>
</dbReference>
<feature type="transmembrane region" description="Helical" evidence="4">
    <location>
        <begin position="560"/>
        <end position="579"/>
    </location>
</feature>
<dbReference type="Proteomes" id="UP000030758">
    <property type="component" value="Unassembled WGS sequence"/>
</dbReference>
<dbReference type="InterPro" id="IPR018979">
    <property type="entry name" value="FERM_N"/>
</dbReference>
<dbReference type="InterPro" id="IPR035963">
    <property type="entry name" value="FERM_2"/>
</dbReference>
<dbReference type="Pfam" id="PF09380">
    <property type="entry name" value="FERM_C"/>
    <property type="match status" value="1"/>
</dbReference>
<dbReference type="SUPFAM" id="SSF50729">
    <property type="entry name" value="PH domain-like"/>
    <property type="match status" value="1"/>
</dbReference>
<keyword evidence="4" id="KW-0472">Membrane</keyword>
<dbReference type="Gene3D" id="3.10.20.90">
    <property type="entry name" value="Phosphatidylinositol 3-kinase Catalytic Subunit, Chain A, domain 1"/>
    <property type="match status" value="1"/>
</dbReference>
<dbReference type="PANTHER" id="PTHR23280">
    <property type="entry name" value="4.1 G PROTEIN"/>
    <property type="match status" value="1"/>
</dbReference>
<evidence type="ECO:0000256" key="4">
    <source>
        <dbReference type="SAM" id="Phobius"/>
    </source>
</evidence>
<accession>A0A085NRQ9</accession>
<protein>
    <recommendedName>
        <fullName evidence="2">Moesin/ezrin/radixin homolog 1</fullName>
    </recommendedName>
</protein>
<gene>
    <name evidence="6" type="ORF">M514_04186</name>
</gene>
<dbReference type="PROSITE" id="PS50057">
    <property type="entry name" value="FERM_3"/>
    <property type="match status" value="1"/>
</dbReference>
<evidence type="ECO:0000259" key="5">
    <source>
        <dbReference type="PROSITE" id="PS50057"/>
    </source>
</evidence>
<dbReference type="InterPro" id="IPR000299">
    <property type="entry name" value="FERM_domain"/>
</dbReference>
<dbReference type="InterPro" id="IPR019749">
    <property type="entry name" value="Band_41_domain"/>
</dbReference>
<reference evidence="6" key="1">
    <citation type="journal article" date="2014" name="Nat. Genet.">
        <title>Genome and transcriptome of the porcine whipworm Trichuris suis.</title>
        <authorList>
            <person name="Jex A.R."/>
            <person name="Nejsum P."/>
            <person name="Schwarz E.M."/>
            <person name="Hu L."/>
            <person name="Young N.D."/>
            <person name="Hall R.S."/>
            <person name="Korhonen P.K."/>
            <person name="Liao S."/>
            <person name="Thamsborg S."/>
            <person name="Xia J."/>
            <person name="Xu P."/>
            <person name="Wang S."/>
            <person name="Scheerlinck J.P."/>
            <person name="Hofmann A."/>
            <person name="Sternberg P.W."/>
            <person name="Wang J."/>
            <person name="Gasser R.B."/>
        </authorList>
    </citation>
    <scope>NUCLEOTIDE SEQUENCE [LARGE SCALE GENOMIC DNA]</scope>
    <source>
        <strain evidence="6">DCEP-RM93F</strain>
    </source>
</reference>
<dbReference type="PROSITE" id="PS00660">
    <property type="entry name" value="FERM_1"/>
    <property type="match status" value="1"/>
</dbReference>
<dbReference type="InterPro" id="IPR029071">
    <property type="entry name" value="Ubiquitin-like_domsf"/>
</dbReference>
<comment type="subcellular location">
    <subcellularLocation>
        <location evidence="1">Cell junction</location>
        <location evidence="1">Adherens junction</location>
    </subcellularLocation>
    <subcellularLocation>
        <location evidence="3">Cell projection</location>
        <location evidence="3">Rhabdomere</location>
    </subcellularLocation>
</comment>
<evidence type="ECO:0000256" key="2">
    <source>
        <dbReference type="ARBA" id="ARBA00022025"/>
    </source>
</evidence>
<dbReference type="InterPro" id="IPR018980">
    <property type="entry name" value="FERM_PH-like_C"/>
</dbReference>
<evidence type="ECO:0000256" key="1">
    <source>
        <dbReference type="ARBA" id="ARBA00004536"/>
    </source>
</evidence>
<dbReference type="GO" id="GO:0008092">
    <property type="term" value="F:cytoskeletal protein binding"/>
    <property type="evidence" value="ECO:0007669"/>
    <property type="project" value="InterPro"/>
</dbReference>
<keyword evidence="4" id="KW-0812">Transmembrane</keyword>
<dbReference type="Pfam" id="PF09379">
    <property type="entry name" value="FERM_N"/>
    <property type="match status" value="1"/>
</dbReference>
<dbReference type="GO" id="GO:0005912">
    <property type="term" value="C:adherens junction"/>
    <property type="evidence" value="ECO:0007669"/>
    <property type="project" value="UniProtKB-SubCell"/>
</dbReference>
<dbReference type="GO" id="GO:0031032">
    <property type="term" value="P:actomyosin structure organization"/>
    <property type="evidence" value="ECO:0007669"/>
    <property type="project" value="TreeGrafter"/>
</dbReference>
<sequence length="625" mass="70744">MMESKFGSMLSRVGSYSTVSKVLRCKVYLLDDNNSIDIEYNKNYTGECLLNQICDQLNIVEKDYFGLRFVDSNHVRYWLDPTKLVVRQVKNLRNLCLLLRIKFFPEDISVIKEEYTRYLFVQQLRRDIRHGRLYCPPNEAALLGAYLVQGVLGDYNPSEHIGNYVSQYKLFVNQIPRLEEKIASIHKTLTGMSPAEADTKFLEVAVTLDTYGFYPFTVTVANDQQLFLGAAARGVVAYKAQTKTLDLHWNDIKKLDYLGKDFLIYLADGFELPMAHGLLNEGSLTKRKKVFRFTCVSATYCKQLWKYILAQKAFFTCEKGTDVHNQVSKRQLFLRKSTFRFSGRVFQELKDSRFTVPHREPPTFHRCHMLSPSPRDSFHFKDSIRHYCQRISVTDVDMDETAELAALADEKPVLLANSHDVVAQPCKVKQQDNFNAVAAAPLPTAQAEQKGTKLLDIGLEASTDVPRLRGLHPRDCSTPIAAVNGRPEMAASSSPSEDIIDGKASMKTRFIASRSLTPSRGDSGIYSTTTSEQASAVSPSTTAAVQGVASGHSPPKGTKTILYIIFLVSFLVLFFSIYIKRHYELDYGPLMVTLRSTAAPCLRALGHYQNAFFDWFNSLRSWYLN</sequence>
<dbReference type="EMBL" id="KL367479">
    <property type="protein sequence ID" value="KFD72155.1"/>
    <property type="molecule type" value="Genomic_DNA"/>
</dbReference>
<dbReference type="Gene3D" id="2.30.29.30">
    <property type="entry name" value="Pleckstrin-homology domain (PH domain)/Phosphotyrosine-binding domain (PTB)"/>
    <property type="match status" value="1"/>
</dbReference>
<dbReference type="SUPFAM" id="SSF54236">
    <property type="entry name" value="Ubiquitin-like"/>
    <property type="match status" value="1"/>
</dbReference>
<evidence type="ECO:0000256" key="3">
    <source>
        <dbReference type="ARBA" id="ARBA00043944"/>
    </source>
</evidence>
<dbReference type="Pfam" id="PF00373">
    <property type="entry name" value="FERM_M"/>
    <property type="match status" value="1"/>
</dbReference>
<dbReference type="PANTHER" id="PTHR23280:SF32">
    <property type="entry name" value="FI22325P1"/>
    <property type="match status" value="1"/>
</dbReference>
<evidence type="ECO:0000313" key="6">
    <source>
        <dbReference type="EMBL" id="KFD72155.1"/>
    </source>
</evidence>
<dbReference type="CDD" id="cd14473">
    <property type="entry name" value="FERM_B-lobe"/>
    <property type="match status" value="1"/>
</dbReference>
<dbReference type="PRINTS" id="PR00661">
    <property type="entry name" value="ERMFAMILY"/>
</dbReference>
<dbReference type="InterPro" id="IPR019748">
    <property type="entry name" value="FERM_central"/>
</dbReference>